<comment type="catalytic activity">
    <reaction evidence="7">
        <text>cyclobutadipyrimidine (in DNA) = 2 pyrimidine residues (in DNA).</text>
        <dbReference type="EC" id="4.1.99.3"/>
    </reaction>
</comment>
<dbReference type="GO" id="GO:0000719">
    <property type="term" value="P:photoreactive repair"/>
    <property type="evidence" value="ECO:0007669"/>
    <property type="project" value="UniProtKB-ARBA"/>
</dbReference>
<dbReference type="GO" id="GO:0003904">
    <property type="term" value="F:deoxyribodipyrimidine photo-lyase activity"/>
    <property type="evidence" value="ECO:0007669"/>
    <property type="project" value="UniProtKB-EC"/>
</dbReference>
<dbReference type="PANTHER" id="PTHR11455:SF9">
    <property type="entry name" value="CRYPTOCHROME CIRCADIAN CLOCK 5 ISOFORM X1"/>
    <property type="match status" value="1"/>
</dbReference>
<dbReference type="InterPro" id="IPR036134">
    <property type="entry name" value="Crypto/Photolyase_FAD-like_sf"/>
</dbReference>
<dbReference type="InterPro" id="IPR002081">
    <property type="entry name" value="Cryptochrome/DNA_photolyase_1"/>
</dbReference>
<dbReference type="Pfam" id="PF03441">
    <property type="entry name" value="FAD_binding_7"/>
    <property type="match status" value="1"/>
</dbReference>
<keyword evidence="6 10" id="KW-0157">Chromophore</keyword>
<keyword evidence="4 8" id="KW-0285">Flavoprotein</keyword>
<proteinExistence type="inferred from homology"/>
<dbReference type="PROSITE" id="PS51645">
    <property type="entry name" value="PHR_CRY_ALPHA_BETA"/>
    <property type="match status" value="1"/>
</dbReference>
<feature type="domain" description="Photolyase/cryptochrome alpha/beta" evidence="11">
    <location>
        <begin position="4"/>
        <end position="139"/>
    </location>
</feature>
<comment type="caution">
    <text evidence="12">The sequence shown here is derived from an EMBL/GenBank/DDBJ whole genome shotgun (WGS) entry which is preliminary data.</text>
</comment>
<dbReference type="PROSITE" id="PS00394">
    <property type="entry name" value="DNA_PHOTOLYASES_1_1"/>
    <property type="match status" value="1"/>
</dbReference>
<dbReference type="AlphaFoldDB" id="A0A161R0J0"/>
<dbReference type="GO" id="GO:0071949">
    <property type="term" value="F:FAD binding"/>
    <property type="evidence" value="ECO:0007669"/>
    <property type="project" value="TreeGrafter"/>
</dbReference>
<evidence type="ECO:0000256" key="3">
    <source>
        <dbReference type="ARBA" id="ARBA00014046"/>
    </source>
</evidence>
<comment type="cofactor">
    <cofactor evidence="1">
        <name>(6R)-5,10-methylene-5,6,7,8-tetrahydrofolate</name>
        <dbReference type="ChEBI" id="CHEBI:15636"/>
    </cofactor>
</comment>
<evidence type="ECO:0000256" key="6">
    <source>
        <dbReference type="ARBA" id="ARBA00022991"/>
    </source>
</evidence>
<gene>
    <name evidence="12" type="ORF">AUP44_11505</name>
</gene>
<dbReference type="InterPro" id="IPR005101">
    <property type="entry name" value="Cryptochr/Photolyase_FAD-bd"/>
</dbReference>
<dbReference type="EMBL" id="LPZR01000192">
    <property type="protein sequence ID" value="KYO50781.1"/>
    <property type="molecule type" value="Genomic_DNA"/>
</dbReference>
<dbReference type="Proteomes" id="UP000075787">
    <property type="component" value="Unassembled WGS sequence"/>
</dbReference>
<dbReference type="InterPro" id="IPR036155">
    <property type="entry name" value="Crypto/Photolyase_N_sf"/>
</dbReference>
<keyword evidence="12" id="KW-0456">Lyase</keyword>
<evidence type="ECO:0000256" key="7">
    <source>
        <dbReference type="ARBA" id="ARBA00033999"/>
    </source>
</evidence>
<feature type="binding site" evidence="8">
    <location>
        <begin position="244"/>
        <end position="248"/>
    </location>
    <ligand>
        <name>FAD</name>
        <dbReference type="ChEBI" id="CHEBI:57692"/>
    </ligand>
</feature>
<evidence type="ECO:0000259" key="11">
    <source>
        <dbReference type="PROSITE" id="PS51645"/>
    </source>
</evidence>
<evidence type="ECO:0000256" key="4">
    <source>
        <dbReference type="ARBA" id="ARBA00022630"/>
    </source>
</evidence>
<protein>
    <recommendedName>
        <fullName evidence="3">Deoxyribodipyrimidine photo-lyase</fullName>
        <ecNumber evidence="2">4.1.99.3</ecNumber>
    </recommendedName>
</protein>
<evidence type="ECO:0000256" key="2">
    <source>
        <dbReference type="ARBA" id="ARBA00013149"/>
    </source>
</evidence>
<dbReference type="PROSITE" id="PS00691">
    <property type="entry name" value="DNA_PHOTOLYASES_1_2"/>
    <property type="match status" value="1"/>
</dbReference>
<feature type="binding site" evidence="8">
    <location>
        <begin position="385"/>
        <end position="387"/>
    </location>
    <ligand>
        <name>FAD</name>
        <dbReference type="ChEBI" id="CHEBI:57692"/>
    </ligand>
</feature>
<dbReference type="PRINTS" id="PR00147">
    <property type="entry name" value="DNAPHOTLYASE"/>
</dbReference>
<feature type="binding site" evidence="8">
    <location>
        <position position="232"/>
    </location>
    <ligand>
        <name>FAD</name>
        <dbReference type="ChEBI" id="CHEBI:57692"/>
    </ligand>
</feature>
<sequence length="489" mass="54463">MTDRPLIVWFRQDLRIADNPALHRASRSGSRLVCVYVHEDDDPAHDDVPAPRPLGGAARWWLHRSLLALDGDLRAIGGRLLLLKGPAAREIPALARRIGAGAVLVNRVYDPEGAARDRAIAERLKADGIHMAGHNALLLHEPWTIETKTGGPYQVFTPFWRAARDKGEIPPPLAAPDRLDLVEDAPEGVPLVSLNLLPRIDWAGGIAASWTPGSAGARDRLAGFLNRALTGYKPDRDRPAGETTSRLSPHLRFGEIGPRTVWHAVHHAIEAQGLEGPARASADTFLTELGWREFSYHLLHHFPHLPARDLKETLTGFPWREDAAALDAWQRGRTGYPIVDAGMRQLWHTGWMHNRVRMVVASFLVKHLMIWWKPGEAWFWDTLVDADPASNTASWQWSAGTGADAAPYFRIFNPVLQGERFDGDGAYVRRWVPELAKLPDRYLHKPWTAPASVLATAGIRPGQTYPAPIVDHDQARERALAGYARTRKE</sequence>
<evidence type="ECO:0000313" key="13">
    <source>
        <dbReference type="Proteomes" id="UP000075787"/>
    </source>
</evidence>
<dbReference type="Gene3D" id="3.40.50.620">
    <property type="entry name" value="HUPs"/>
    <property type="match status" value="1"/>
</dbReference>
<reference evidence="12 13" key="1">
    <citation type="submission" date="2015-12" db="EMBL/GenBank/DDBJ databases">
        <title>Genome sequence of Tistrella mobilis MCCC 1A02139.</title>
        <authorList>
            <person name="Lu L."/>
            <person name="Lai Q."/>
            <person name="Shao Z."/>
            <person name="Qian P."/>
        </authorList>
    </citation>
    <scope>NUCLEOTIDE SEQUENCE [LARGE SCALE GENOMIC DNA]</scope>
    <source>
        <strain evidence="12 13">MCCC 1A02139</strain>
    </source>
</reference>
<feature type="site" description="Electron transfer via tryptophanyl radical" evidence="9">
    <location>
        <position position="319"/>
    </location>
</feature>
<dbReference type="GeneID" id="97243456"/>
<comment type="similarity">
    <text evidence="10">Belongs to the DNA photolyase family.</text>
</comment>
<dbReference type="Pfam" id="PF00875">
    <property type="entry name" value="DNA_photolyase"/>
    <property type="match status" value="1"/>
</dbReference>
<dbReference type="Gene3D" id="1.10.579.10">
    <property type="entry name" value="DNA Cyclobutane Dipyrimidine Photolyase, subunit A, domain 3"/>
    <property type="match status" value="1"/>
</dbReference>
<dbReference type="InterPro" id="IPR014729">
    <property type="entry name" value="Rossmann-like_a/b/a_fold"/>
</dbReference>
<dbReference type="OrthoDB" id="9772484at2"/>
<keyword evidence="5 8" id="KW-0274">FAD</keyword>
<feature type="site" description="Electron transfer via tryptophanyl radical" evidence="9">
    <location>
        <position position="372"/>
    </location>
</feature>
<dbReference type="SUPFAM" id="SSF52425">
    <property type="entry name" value="Cryptochrome/photolyase, N-terminal domain"/>
    <property type="match status" value="1"/>
</dbReference>
<feature type="site" description="Electron transfer via tryptophanyl radical" evidence="9">
    <location>
        <position position="395"/>
    </location>
</feature>
<name>A0A161R0J0_9PROT</name>
<evidence type="ECO:0000256" key="5">
    <source>
        <dbReference type="ARBA" id="ARBA00022827"/>
    </source>
</evidence>
<evidence type="ECO:0000256" key="8">
    <source>
        <dbReference type="PIRSR" id="PIRSR602081-1"/>
    </source>
</evidence>
<dbReference type="PANTHER" id="PTHR11455">
    <property type="entry name" value="CRYPTOCHROME"/>
    <property type="match status" value="1"/>
</dbReference>
<evidence type="ECO:0000313" key="12">
    <source>
        <dbReference type="EMBL" id="KYO50781.1"/>
    </source>
</evidence>
<dbReference type="InterPro" id="IPR006050">
    <property type="entry name" value="DNA_photolyase_N"/>
</dbReference>
<evidence type="ECO:0000256" key="1">
    <source>
        <dbReference type="ARBA" id="ARBA00001932"/>
    </source>
</evidence>
<feature type="binding site" evidence="8">
    <location>
        <position position="285"/>
    </location>
    <ligand>
        <name>FAD</name>
        <dbReference type="ChEBI" id="CHEBI:57692"/>
    </ligand>
</feature>
<dbReference type="SUPFAM" id="SSF48173">
    <property type="entry name" value="Cryptochrome/photolyase FAD-binding domain"/>
    <property type="match status" value="1"/>
</dbReference>
<dbReference type="GO" id="GO:0009416">
    <property type="term" value="P:response to light stimulus"/>
    <property type="evidence" value="ECO:0007669"/>
    <property type="project" value="TreeGrafter"/>
</dbReference>
<dbReference type="Gene3D" id="1.25.40.80">
    <property type="match status" value="1"/>
</dbReference>
<dbReference type="GO" id="GO:0003677">
    <property type="term" value="F:DNA binding"/>
    <property type="evidence" value="ECO:0007669"/>
    <property type="project" value="TreeGrafter"/>
</dbReference>
<dbReference type="EC" id="4.1.99.3" evidence="2"/>
<dbReference type="RefSeq" id="WP_062767520.1">
    <property type="nucleotide sequence ID" value="NZ_CP121027.1"/>
</dbReference>
<accession>A0A161R0J0</accession>
<comment type="cofactor">
    <cofactor evidence="8">
        <name>FAD</name>
        <dbReference type="ChEBI" id="CHEBI:57692"/>
    </cofactor>
    <text evidence="8">Binds 1 FAD per subunit.</text>
</comment>
<dbReference type="FunFam" id="1.10.579.10:FF:000003">
    <property type="entry name" value="Deoxyribodipyrimidine photo-lyase"/>
    <property type="match status" value="1"/>
</dbReference>
<organism evidence="12 13">
    <name type="scientific">Tistrella mobilis</name>
    <dbReference type="NCBI Taxonomy" id="171437"/>
    <lineage>
        <taxon>Bacteria</taxon>
        <taxon>Pseudomonadati</taxon>
        <taxon>Pseudomonadota</taxon>
        <taxon>Alphaproteobacteria</taxon>
        <taxon>Geminicoccales</taxon>
        <taxon>Geminicoccaceae</taxon>
        <taxon>Tistrella</taxon>
    </lineage>
</organism>
<evidence type="ECO:0000256" key="9">
    <source>
        <dbReference type="PIRSR" id="PIRSR602081-2"/>
    </source>
</evidence>
<dbReference type="InterPro" id="IPR018394">
    <property type="entry name" value="DNA_photolyase_1_CS_C"/>
</dbReference>
<evidence type="ECO:0000256" key="10">
    <source>
        <dbReference type="RuleBase" id="RU004182"/>
    </source>
</evidence>